<dbReference type="EMBL" id="LN614830">
    <property type="protein sequence ID" value="CEG60718.1"/>
    <property type="molecule type" value="Genomic_DNA"/>
</dbReference>
<proteinExistence type="predicted"/>
<dbReference type="HOGENOM" id="CLU_3048884_0_0_6"/>
<reference evidence="2" key="1">
    <citation type="submission" date="2014-09" db="EMBL/GenBank/DDBJ databases">
        <authorList>
            <person name="Gomez-Valero L."/>
        </authorList>
    </citation>
    <scope>NUCLEOTIDE SEQUENCE [LARGE SCALE GENOMIC DNA]</scope>
    <source>
        <strain evidence="2">ATCC33218</strain>
    </source>
</reference>
<accession>A0A098GE27</accession>
<organism evidence="1 2">
    <name type="scientific">Legionella micdadei</name>
    <name type="common">Tatlockia micdadei</name>
    <dbReference type="NCBI Taxonomy" id="451"/>
    <lineage>
        <taxon>Bacteria</taxon>
        <taxon>Pseudomonadati</taxon>
        <taxon>Pseudomonadota</taxon>
        <taxon>Gammaproteobacteria</taxon>
        <taxon>Legionellales</taxon>
        <taxon>Legionellaceae</taxon>
        <taxon>Legionella</taxon>
    </lineage>
</organism>
<dbReference type="KEGG" id="tmc:LMI_1411"/>
<sequence>MLTRVILFFKIVTFFFTERLKVGLRNHENYILGKPDLKGKGNKVIFGFVFFTVL</sequence>
<evidence type="ECO:0000313" key="1">
    <source>
        <dbReference type="EMBL" id="CEG60718.1"/>
    </source>
</evidence>
<dbReference type="AlphaFoldDB" id="A0A098GE27"/>
<protein>
    <submittedName>
        <fullName evidence="1">Uncharacterized protein</fullName>
    </submittedName>
</protein>
<gene>
    <name evidence="1" type="ORF">LMI_1411</name>
</gene>
<evidence type="ECO:0000313" key="2">
    <source>
        <dbReference type="Proteomes" id="UP000032414"/>
    </source>
</evidence>
<dbReference type="Proteomes" id="UP000032414">
    <property type="component" value="Chromosome I"/>
</dbReference>
<name>A0A098GE27_LEGMI</name>